<dbReference type="GO" id="GO:0006935">
    <property type="term" value="P:chemotaxis"/>
    <property type="evidence" value="ECO:0007669"/>
    <property type="project" value="UniProtKB-KW"/>
</dbReference>
<keyword evidence="13" id="KW-1185">Reference proteome</keyword>
<dbReference type="RefSeq" id="WP_103679369.1">
    <property type="nucleotide sequence ID" value="NZ_LPWH01000007.1"/>
</dbReference>
<reference evidence="13" key="1">
    <citation type="submission" date="2015-12" db="EMBL/GenBank/DDBJ databases">
        <authorList>
            <person name="Lodha T.D."/>
            <person name="Chintalapati S."/>
            <person name="Chintalapati V.R."/>
            <person name="Sravanthi T."/>
        </authorList>
    </citation>
    <scope>NUCLEOTIDE SEQUENCE [LARGE SCALE GENOMIC DNA]</scope>
    <source>
        <strain evidence="13">JC133</strain>
    </source>
</reference>
<name>A0A2S4JYW7_9SPIO</name>
<evidence type="ECO:0000256" key="2">
    <source>
        <dbReference type="ARBA" id="ARBA00004162"/>
    </source>
</evidence>
<evidence type="ECO:0000313" key="12">
    <source>
        <dbReference type="EMBL" id="POR04715.1"/>
    </source>
</evidence>
<keyword evidence="5 10" id="KW-0145">Chemotaxis</keyword>
<dbReference type="Pfam" id="PF03748">
    <property type="entry name" value="FliL"/>
    <property type="match status" value="1"/>
</dbReference>
<dbReference type="InterPro" id="IPR005503">
    <property type="entry name" value="FliL"/>
</dbReference>
<dbReference type="GO" id="GO:0005886">
    <property type="term" value="C:plasma membrane"/>
    <property type="evidence" value="ECO:0007669"/>
    <property type="project" value="UniProtKB-SubCell"/>
</dbReference>
<feature type="transmembrane region" description="Helical" evidence="10">
    <location>
        <begin position="38"/>
        <end position="60"/>
    </location>
</feature>
<comment type="subcellular location">
    <subcellularLocation>
        <location evidence="2">Cell membrane</location>
        <topology evidence="2">Single-pass membrane protein</topology>
    </subcellularLocation>
</comment>
<dbReference type="GO" id="GO:0071973">
    <property type="term" value="P:bacterial-type flagellum-dependent cell motility"/>
    <property type="evidence" value="ECO:0007669"/>
    <property type="project" value="InterPro"/>
</dbReference>
<comment type="similarity">
    <text evidence="3 10">Belongs to the FliL family.</text>
</comment>
<dbReference type="GO" id="GO:0009425">
    <property type="term" value="C:bacterial-type flagellum basal body"/>
    <property type="evidence" value="ECO:0007669"/>
    <property type="project" value="InterPro"/>
</dbReference>
<evidence type="ECO:0000256" key="5">
    <source>
        <dbReference type="ARBA" id="ARBA00022500"/>
    </source>
</evidence>
<sequence length="186" mass="21182">MSDDLFDPEDESGGEEKPAAGKKKIGFLPAIVIDILKWSAIVIGAIVFIVVVVVITVRAMGGGARADTSRLPLHSEYERGGAEMLDWFSQIGDVRGTTRDEVRRTFIVTPHIGYRPESDATLQELIRREIQIREAIAIYFSSRSIRELEGVENRLRVKQDLREEINRIMVNRVRDVAFSRYEFIEF</sequence>
<feature type="compositionally biased region" description="Acidic residues" evidence="11">
    <location>
        <begin position="1"/>
        <end position="13"/>
    </location>
</feature>
<organism evidence="12 13">
    <name type="scientific">Alkalispirochaeta sphaeroplastigenens</name>
    <dbReference type="NCBI Taxonomy" id="1187066"/>
    <lineage>
        <taxon>Bacteria</taxon>
        <taxon>Pseudomonadati</taxon>
        <taxon>Spirochaetota</taxon>
        <taxon>Spirochaetia</taxon>
        <taxon>Spirochaetales</taxon>
        <taxon>Spirochaetaceae</taxon>
        <taxon>Alkalispirochaeta</taxon>
    </lineage>
</organism>
<gene>
    <name evidence="12" type="ORF">AU468_02565</name>
</gene>
<accession>A0A2S4JYW7</accession>
<feature type="region of interest" description="Disordered" evidence="11">
    <location>
        <begin position="1"/>
        <end position="20"/>
    </location>
</feature>
<evidence type="ECO:0000256" key="3">
    <source>
        <dbReference type="ARBA" id="ARBA00008281"/>
    </source>
</evidence>
<keyword evidence="8 10" id="KW-1133">Transmembrane helix</keyword>
<evidence type="ECO:0000256" key="1">
    <source>
        <dbReference type="ARBA" id="ARBA00002254"/>
    </source>
</evidence>
<evidence type="ECO:0000256" key="10">
    <source>
        <dbReference type="RuleBase" id="RU364125"/>
    </source>
</evidence>
<evidence type="ECO:0000256" key="9">
    <source>
        <dbReference type="ARBA" id="ARBA00023136"/>
    </source>
</evidence>
<protein>
    <recommendedName>
        <fullName evidence="10">Flagellar protein FliL</fullName>
    </recommendedName>
</protein>
<evidence type="ECO:0000313" key="13">
    <source>
        <dbReference type="Proteomes" id="UP000237350"/>
    </source>
</evidence>
<keyword evidence="9 10" id="KW-0472">Membrane</keyword>
<proteinExistence type="inferred from homology"/>
<evidence type="ECO:0000256" key="8">
    <source>
        <dbReference type="ARBA" id="ARBA00022989"/>
    </source>
</evidence>
<dbReference type="Proteomes" id="UP000237350">
    <property type="component" value="Unassembled WGS sequence"/>
</dbReference>
<comment type="caution">
    <text evidence="12">The sequence shown here is derived from an EMBL/GenBank/DDBJ whole genome shotgun (WGS) entry which is preliminary data.</text>
</comment>
<dbReference type="EMBL" id="LPWH01000007">
    <property type="protein sequence ID" value="POR04715.1"/>
    <property type="molecule type" value="Genomic_DNA"/>
</dbReference>
<evidence type="ECO:0000256" key="4">
    <source>
        <dbReference type="ARBA" id="ARBA00022475"/>
    </source>
</evidence>
<comment type="function">
    <text evidence="1 10">Controls the rotational direction of flagella during chemotaxis.</text>
</comment>
<evidence type="ECO:0000256" key="7">
    <source>
        <dbReference type="ARBA" id="ARBA00022779"/>
    </source>
</evidence>
<keyword evidence="4 10" id="KW-1003">Cell membrane</keyword>
<dbReference type="AlphaFoldDB" id="A0A2S4JYW7"/>
<evidence type="ECO:0000256" key="6">
    <source>
        <dbReference type="ARBA" id="ARBA00022692"/>
    </source>
</evidence>
<evidence type="ECO:0000256" key="11">
    <source>
        <dbReference type="SAM" id="MobiDB-lite"/>
    </source>
</evidence>
<keyword evidence="7 10" id="KW-0283">Flagellar rotation</keyword>
<keyword evidence="6 10" id="KW-0812">Transmembrane</keyword>